<dbReference type="KEGG" id="pry:Prubr_38090"/>
<dbReference type="EMBL" id="AP023359">
    <property type="protein sequence ID" value="BCJ66788.1"/>
    <property type="molecule type" value="Genomic_DNA"/>
</dbReference>
<dbReference type="RefSeq" id="WP_212827126.1">
    <property type="nucleotide sequence ID" value="NZ_AP023359.1"/>
</dbReference>
<name>A0A810N4W5_9ACTN</name>
<evidence type="ECO:0000259" key="1">
    <source>
        <dbReference type="Pfam" id="PF00535"/>
    </source>
</evidence>
<dbReference type="PANTHER" id="PTHR22916">
    <property type="entry name" value="GLYCOSYLTRANSFERASE"/>
    <property type="match status" value="1"/>
</dbReference>
<dbReference type="Gene3D" id="3.90.550.10">
    <property type="entry name" value="Spore Coat Polysaccharide Biosynthesis Protein SpsA, Chain A"/>
    <property type="match status" value="1"/>
</dbReference>
<dbReference type="GO" id="GO:0016740">
    <property type="term" value="F:transferase activity"/>
    <property type="evidence" value="ECO:0007669"/>
    <property type="project" value="UniProtKB-KW"/>
</dbReference>
<keyword evidence="3" id="KW-1185">Reference proteome</keyword>
<dbReference type="InterPro" id="IPR001173">
    <property type="entry name" value="Glyco_trans_2-like"/>
</dbReference>
<protein>
    <submittedName>
        <fullName evidence="2">Glycosyl transferase</fullName>
    </submittedName>
</protein>
<dbReference type="AlphaFoldDB" id="A0A810N4W5"/>
<sequence length="305" mass="33638">MPDTPRVTIGVPVYNAERYLIGCLDALLAQDYPDFEVVISDNASTDRTWEICQRYAAIDPRIRAYRNPQNLGGHANFARVAELARGELFKWAAYDDVCLPGHLGACVTALDAAGPETVLAYPRTLLIDEEGETIGPYADLMDLRHHRPWRRVAAVASHISLCHAHFGVFRLAALRRTGMIRPYLSSDYTLMAEVAALGEIHEVDQPLFMRRVHGASTRQAKGSNAADASTWFAPQGGRTSGAPRMRMLGETLRVLATAKTPAPTRLANAAAFLGAWSVRRVRVRVGYWRRQLVRHPAPRTAGGSV</sequence>
<dbReference type="Pfam" id="PF00535">
    <property type="entry name" value="Glycos_transf_2"/>
    <property type="match status" value="1"/>
</dbReference>
<evidence type="ECO:0000313" key="3">
    <source>
        <dbReference type="Proteomes" id="UP000680866"/>
    </source>
</evidence>
<proteinExistence type="predicted"/>
<dbReference type="Proteomes" id="UP000680866">
    <property type="component" value="Chromosome"/>
</dbReference>
<organism evidence="2 3">
    <name type="scientific">Polymorphospora rubra</name>
    <dbReference type="NCBI Taxonomy" id="338584"/>
    <lineage>
        <taxon>Bacteria</taxon>
        <taxon>Bacillati</taxon>
        <taxon>Actinomycetota</taxon>
        <taxon>Actinomycetes</taxon>
        <taxon>Micromonosporales</taxon>
        <taxon>Micromonosporaceae</taxon>
        <taxon>Polymorphospora</taxon>
    </lineage>
</organism>
<dbReference type="CDD" id="cd00761">
    <property type="entry name" value="Glyco_tranf_GTA_type"/>
    <property type="match status" value="1"/>
</dbReference>
<keyword evidence="2" id="KW-0808">Transferase</keyword>
<dbReference type="PANTHER" id="PTHR22916:SF56">
    <property type="entry name" value="GLYCOSYL TRANSFERASE"/>
    <property type="match status" value="1"/>
</dbReference>
<accession>A0A810N4W5</accession>
<feature type="domain" description="Glycosyltransferase 2-like" evidence="1">
    <location>
        <begin position="8"/>
        <end position="119"/>
    </location>
</feature>
<evidence type="ECO:0000313" key="2">
    <source>
        <dbReference type="EMBL" id="BCJ66788.1"/>
    </source>
</evidence>
<dbReference type="SUPFAM" id="SSF53448">
    <property type="entry name" value="Nucleotide-diphospho-sugar transferases"/>
    <property type="match status" value="1"/>
</dbReference>
<gene>
    <name evidence="2" type="ORF">Prubr_38090</name>
</gene>
<dbReference type="InterPro" id="IPR029044">
    <property type="entry name" value="Nucleotide-diphossugar_trans"/>
</dbReference>
<reference evidence="2" key="1">
    <citation type="submission" date="2020-08" db="EMBL/GenBank/DDBJ databases">
        <title>Whole genome shotgun sequence of Polymorphospora rubra NBRC 101157.</title>
        <authorList>
            <person name="Komaki H."/>
            <person name="Tamura T."/>
        </authorList>
    </citation>
    <scope>NUCLEOTIDE SEQUENCE</scope>
    <source>
        <strain evidence="2">NBRC 101157</strain>
    </source>
</reference>